<gene>
    <name evidence="2" type="ORF">BE15_17385</name>
</gene>
<comment type="caution">
    <text evidence="2">The sequence shown here is derived from an EMBL/GenBank/DDBJ whole genome shotgun (WGS) entry which is preliminary data.</text>
</comment>
<organism evidence="2 3">
    <name type="scientific">Sorangium cellulosum</name>
    <name type="common">Polyangium cellulosum</name>
    <dbReference type="NCBI Taxonomy" id="56"/>
    <lineage>
        <taxon>Bacteria</taxon>
        <taxon>Pseudomonadati</taxon>
        <taxon>Myxococcota</taxon>
        <taxon>Polyangia</taxon>
        <taxon>Polyangiales</taxon>
        <taxon>Polyangiaceae</taxon>
        <taxon>Sorangium</taxon>
    </lineage>
</organism>
<name>A0A150Q0H4_SORCE</name>
<protein>
    <submittedName>
        <fullName evidence="2">Uncharacterized protein</fullName>
    </submittedName>
</protein>
<reference evidence="2 3" key="1">
    <citation type="submission" date="2014-02" db="EMBL/GenBank/DDBJ databases">
        <title>The small core and large imbalanced accessory genome model reveals a collaborative survival strategy of Sorangium cellulosum strains in nature.</title>
        <authorList>
            <person name="Han K."/>
            <person name="Peng R."/>
            <person name="Blom J."/>
            <person name="Li Y.-Z."/>
        </authorList>
    </citation>
    <scope>NUCLEOTIDE SEQUENCE [LARGE SCALE GENOMIC DNA]</scope>
    <source>
        <strain evidence="2 3">So0008-312</strain>
    </source>
</reference>
<sequence>MGEDPDAGPLSVGAYARLVDSELTEEDLRLPLRFLELGVDVHRELIERRAWISAAGFGRLRDGPESFGAEARFDLSSRGWVPGAALSGRVVFQPGASDAVGGRASASAFWSIPLGELTLSPWAGFTYLAVDESLRGLSGADKDIFTPYADEHRTQASLGARLRHRPFVDALVTAGTSLRLSPVPSTLDRVDATLDLDLLPGRGLWPWIQLGWLASYRPENETRDEAFLRNAFTAGLTFWSWLSRGHRVSLGAEGTFLFDIPSPAQTSPRLSALLFARYDFTAGRGLRDFPPHATPFRDRQEEGSGMIERERPAVEPSWEDP</sequence>
<accession>A0A150Q0H4</accession>
<dbReference type="AlphaFoldDB" id="A0A150Q0H4"/>
<evidence type="ECO:0000313" key="3">
    <source>
        <dbReference type="Proteomes" id="UP000075260"/>
    </source>
</evidence>
<feature type="compositionally biased region" description="Basic and acidic residues" evidence="1">
    <location>
        <begin position="289"/>
        <end position="313"/>
    </location>
</feature>
<dbReference type="Proteomes" id="UP000075260">
    <property type="component" value="Unassembled WGS sequence"/>
</dbReference>
<feature type="region of interest" description="Disordered" evidence="1">
    <location>
        <begin position="289"/>
        <end position="321"/>
    </location>
</feature>
<evidence type="ECO:0000256" key="1">
    <source>
        <dbReference type="SAM" id="MobiDB-lite"/>
    </source>
</evidence>
<proteinExistence type="predicted"/>
<dbReference type="EMBL" id="JEMA01001207">
    <property type="protein sequence ID" value="KYF61246.1"/>
    <property type="molecule type" value="Genomic_DNA"/>
</dbReference>
<evidence type="ECO:0000313" key="2">
    <source>
        <dbReference type="EMBL" id="KYF61246.1"/>
    </source>
</evidence>